<evidence type="ECO:0000256" key="1">
    <source>
        <dbReference type="SAM" id="MobiDB-lite"/>
    </source>
</evidence>
<reference evidence="2" key="1">
    <citation type="journal article" date="2023" name="Plant J.">
        <title>Genome sequences and population genomics provide insights into the demographic history, inbreeding, and mutation load of two 'living fossil' tree species of Dipteronia.</title>
        <authorList>
            <person name="Feng Y."/>
            <person name="Comes H.P."/>
            <person name="Chen J."/>
            <person name="Zhu S."/>
            <person name="Lu R."/>
            <person name="Zhang X."/>
            <person name="Li P."/>
            <person name="Qiu J."/>
            <person name="Olsen K.M."/>
            <person name="Qiu Y."/>
        </authorList>
    </citation>
    <scope>NUCLEOTIDE SEQUENCE</scope>
    <source>
        <strain evidence="2">NBL</strain>
    </source>
</reference>
<dbReference type="AlphaFoldDB" id="A0AAE0A200"/>
<proteinExistence type="predicted"/>
<evidence type="ECO:0000313" key="3">
    <source>
        <dbReference type="Proteomes" id="UP001281410"/>
    </source>
</evidence>
<comment type="caution">
    <text evidence="2">The sequence shown here is derived from an EMBL/GenBank/DDBJ whole genome shotgun (WGS) entry which is preliminary data.</text>
</comment>
<gene>
    <name evidence="2" type="ORF">Dsin_022164</name>
</gene>
<evidence type="ECO:0000313" key="2">
    <source>
        <dbReference type="EMBL" id="KAK3198749.1"/>
    </source>
</evidence>
<protein>
    <submittedName>
        <fullName evidence="2">Uncharacterized protein</fullName>
    </submittedName>
</protein>
<sequence length="95" mass="10430">MRVDGPDPRVKAGRLHQTHPDVGRSSQTHALVAVASSSEPWLIVAFPATSCFTCEPEIRATLIVGFCRSAIVCGSNDSGLRAWVWLCCGRSWIFW</sequence>
<organism evidence="2 3">
    <name type="scientific">Dipteronia sinensis</name>
    <dbReference type="NCBI Taxonomy" id="43782"/>
    <lineage>
        <taxon>Eukaryota</taxon>
        <taxon>Viridiplantae</taxon>
        <taxon>Streptophyta</taxon>
        <taxon>Embryophyta</taxon>
        <taxon>Tracheophyta</taxon>
        <taxon>Spermatophyta</taxon>
        <taxon>Magnoliopsida</taxon>
        <taxon>eudicotyledons</taxon>
        <taxon>Gunneridae</taxon>
        <taxon>Pentapetalae</taxon>
        <taxon>rosids</taxon>
        <taxon>malvids</taxon>
        <taxon>Sapindales</taxon>
        <taxon>Sapindaceae</taxon>
        <taxon>Hippocastanoideae</taxon>
        <taxon>Acereae</taxon>
        <taxon>Dipteronia</taxon>
    </lineage>
</organism>
<dbReference type="EMBL" id="JANJYJ010000007">
    <property type="protein sequence ID" value="KAK3198749.1"/>
    <property type="molecule type" value="Genomic_DNA"/>
</dbReference>
<feature type="region of interest" description="Disordered" evidence="1">
    <location>
        <begin position="1"/>
        <end position="26"/>
    </location>
</feature>
<name>A0AAE0A200_9ROSI</name>
<feature type="compositionally biased region" description="Basic and acidic residues" evidence="1">
    <location>
        <begin position="1"/>
        <end position="10"/>
    </location>
</feature>
<accession>A0AAE0A200</accession>
<dbReference type="Proteomes" id="UP001281410">
    <property type="component" value="Unassembled WGS sequence"/>
</dbReference>
<keyword evidence="3" id="KW-1185">Reference proteome</keyword>